<evidence type="ECO:0000313" key="1">
    <source>
        <dbReference type="EMBL" id="KAI4342161.1"/>
    </source>
</evidence>
<organism evidence="1 2">
    <name type="scientific">Melastoma candidum</name>
    <dbReference type="NCBI Taxonomy" id="119954"/>
    <lineage>
        <taxon>Eukaryota</taxon>
        <taxon>Viridiplantae</taxon>
        <taxon>Streptophyta</taxon>
        <taxon>Embryophyta</taxon>
        <taxon>Tracheophyta</taxon>
        <taxon>Spermatophyta</taxon>
        <taxon>Magnoliopsida</taxon>
        <taxon>eudicotyledons</taxon>
        <taxon>Gunneridae</taxon>
        <taxon>Pentapetalae</taxon>
        <taxon>rosids</taxon>
        <taxon>malvids</taxon>
        <taxon>Myrtales</taxon>
        <taxon>Melastomataceae</taxon>
        <taxon>Melastomatoideae</taxon>
        <taxon>Melastomateae</taxon>
        <taxon>Melastoma</taxon>
    </lineage>
</organism>
<gene>
    <name evidence="1" type="ORF">MLD38_026815</name>
</gene>
<sequence>MGRRGLAVAGVEDAGESRNLKFVVALGEHDRLLLGLPGGWLLLPPVLKTHGNYGNQEDLGTSSQDTGMSERLGCRHCRFWRHRGDRLRRLILSGEELVIGLAWKNAGDDCGSMTLRGFPRPWHGPTLIGRWQGCSKEDQGLVVKWSNSPKENLPVSKISGNHGMSVVFVHRDLGEDERLGVEALRQRNAGVEYIYQMTKSFERLSFLYLLTDNTDKLTKMLKPGFRRMFLSALAARESIVIDMYFGMLHGCNIDLFIPFSVID</sequence>
<dbReference type="Proteomes" id="UP001057402">
    <property type="component" value="Chromosome 7"/>
</dbReference>
<dbReference type="EMBL" id="CM042886">
    <property type="protein sequence ID" value="KAI4342161.1"/>
    <property type="molecule type" value="Genomic_DNA"/>
</dbReference>
<protein>
    <submittedName>
        <fullName evidence="1">Uncharacterized protein</fullName>
    </submittedName>
</protein>
<reference evidence="2" key="1">
    <citation type="journal article" date="2023" name="Front. Plant Sci.">
        <title>Chromosomal-level genome assembly of Melastoma candidum provides insights into trichome evolution.</title>
        <authorList>
            <person name="Zhong Y."/>
            <person name="Wu W."/>
            <person name="Sun C."/>
            <person name="Zou P."/>
            <person name="Liu Y."/>
            <person name="Dai S."/>
            <person name="Zhou R."/>
        </authorList>
    </citation>
    <scope>NUCLEOTIDE SEQUENCE [LARGE SCALE GENOMIC DNA]</scope>
</reference>
<name>A0ACB9P1N3_9MYRT</name>
<comment type="caution">
    <text evidence="1">The sequence shown here is derived from an EMBL/GenBank/DDBJ whole genome shotgun (WGS) entry which is preliminary data.</text>
</comment>
<keyword evidence="2" id="KW-1185">Reference proteome</keyword>
<proteinExistence type="predicted"/>
<evidence type="ECO:0000313" key="2">
    <source>
        <dbReference type="Proteomes" id="UP001057402"/>
    </source>
</evidence>
<accession>A0ACB9P1N3</accession>